<evidence type="ECO:0000313" key="2">
    <source>
        <dbReference type="Proteomes" id="UP000030982"/>
    </source>
</evidence>
<reference evidence="1 2" key="1">
    <citation type="submission" date="2014-09" db="EMBL/GenBank/DDBJ databases">
        <title>Genome sequence of Sinomonas sp. MUSC 117.</title>
        <authorList>
            <person name="Lee L.-H."/>
        </authorList>
    </citation>
    <scope>NUCLEOTIDE SEQUENCE [LARGE SCALE GENOMIC DNA]</scope>
    <source>
        <strain evidence="1 2">MUSC 117</strain>
    </source>
</reference>
<keyword evidence="2" id="KW-1185">Reference proteome</keyword>
<dbReference type="SUPFAM" id="SSF75169">
    <property type="entry name" value="DsrEFH-like"/>
    <property type="match status" value="1"/>
</dbReference>
<dbReference type="PANTHER" id="PTHR37691">
    <property type="entry name" value="BLR3518 PROTEIN"/>
    <property type="match status" value="1"/>
</dbReference>
<dbReference type="Gene3D" id="3.40.1260.10">
    <property type="entry name" value="DsrEFH-like"/>
    <property type="match status" value="1"/>
</dbReference>
<name>A0A0B2ANR4_9MICC</name>
<proteinExistence type="predicted"/>
<sequence>MHLDDADPDTHRRVLRNVGNLLDALDDGSPVELVVHGPAIAAVLAGADTAGALQDLLGRGIGVAACQNTMDREGIRAGDLARGVHTVASGIAQLVLRQRQGWAYVRP</sequence>
<organism evidence="1 2">
    <name type="scientific">Sinomonas humi</name>
    <dbReference type="NCBI Taxonomy" id="1338436"/>
    <lineage>
        <taxon>Bacteria</taxon>
        <taxon>Bacillati</taxon>
        <taxon>Actinomycetota</taxon>
        <taxon>Actinomycetes</taxon>
        <taxon>Micrococcales</taxon>
        <taxon>Micrococcaceae</taxon>
        <taxon>Sinomonas</taxon>
    </lineage>
</organism>
<evidence type="ECO:0000313" key="1">
    <source>
        <dbReference type="EMBL" id="KHL03619.1"/>
    </source>
</evidence>
<comment type="caution">
    <text evidence="1">The sequence shown here is derived from an EMBL/GenBank/DDBJ whole genome shotgun (WGS) entry which is preliminary data.</text>
</comment>
<dbReference type="InterPro" id="IPR027396">
    <property type="entry name" value="DsrEFH-like"/>
</dbReference>
<dbReference type="EMBL" id="JTDL01000097">
    <property type="protein sequence ID" value="KHL03619.1"/>
    <property type="molecule type" value="Genomic_DNA"/>
</dbReference>
<dbReference type="AlphaFoldDB" id="A0A0B2ANR4"/>
<protein>
    <submittedName>
        <fullName evidence="1">Uncharacterized protein</fullName>
    </submittedName>
</protein>
<dbReference type="PANTHER" id="PTHR37691:SF1">
    <property type="entry name" value="BLR3518 PROTEIN"/>
    <property type="match status" value="1"/>
</dbReference>
<accession>A0A0B2ANR4</accession>
<dbReference type="STRING" id="1338436.LK10_08465"/>
<gene>
    <name evidence="1" type="ORF">LK10_08465</name>
</gene>
<dbReference type="Proteomes" id="UP000030982">
    <property type="component" value="Unassembled WGS sequence"/>
</dbReference>